<evidence type="ECO:0000256" key="1">
    <source>
        <dbReference type="ARBA" id="ARBA00009437"/>
    </source>
</evidence>
<keyword evidence="4" id="KW-0804">Transcription</keyword>
<keyword evidence="3" id="KW-0238">DNA-binding</keyword>
<dbReference type="EMBL" id="JAOSHN010000001">
    <property type="protein sequence ID" value="MCU7377191.1"/>
    <property type="molecule type" value="Genomic_DNA"/>
</dbReference>
<dbReference type="PROSITE" id="PS50931">
    <property type="entry name" value="HTH_LYSR"/>
    <property type="match status" value="1"/>
</dbReference>
<organism evidence="6 7">
    <name type="scientific">Hominibacterium faecale</name>
    <dbReference type="NCBI Taxonomy" id="2839743"/>
    <lineage>
        <taxon>Bacteria</taxon>
        <taxon>Bacillati</taxon>
        <taxon>Bacillota</taxon>
        <taxon>Clostridia</taxon>
        <taxon>Peptostreptococcales</taxon>
        <taxon>Anaerovoracaceae</taxon>
        <taxon>Hominibacterium</taxon>
    </lineage>
</organism>
<dbReference type="CDD" id="cd05466">
    <property type="entry name" value="PBP2_LTTR_substrate"/>
    <property type="match status" value="1"/>
</dbReference>
<dbReference type="Gene3D" id="1.10.10.10">
    <property type="entry name" value="Winged helix-like DNA-binding domain superfamily/Winged helix DNA-binding domain"/>
    <property type="match status" value="1"/>
</dbReference>
<keyword evidence="7" id="KW-1185">Reference proteome</keyword>
<evidence type="ECO:0000313" key="7">
    <source>
        <dbReference type="Proteomes" id="UP001065549"/>
    </source>
</evidence>
<reference evidence="6" key="1">
    <citation type="submission" date="2022-09" db="EMBL/GenBank/DDBJ databases">
        <title>Culturomic study of gut microbiota in children with autism spectrum disorder.</title>
        <authorList>
            <person name="Efimov B.A."/>
            <person name="Chaplin A.V."/>
            <person name="Sokolova S.R."/>
            <person name="Pikina A.P."/>
            <person name="Korzhanova M."/>
            <person name="Belova V."/>
            <person name="Korostin D."/>
        </authorList>
    </citation>
    <scope>NUCLEOTIDE SEQUENCE</scope>
    <source>
        <strain evidence="6">ASD5510</strain>
    </source>
</reference>
<dbReference type="PRINTS" id="PR00039">
    <property type="entry name" value="HTHLYSR"/>
</dbReference>
<dbReference type="AlphaFoldDB" id="A0A9J6QS32"/>
<feature type="domain" description="HTH lysR-type" evidence="5">
    <location>
        <begin position="1"/>
        <end position="58"/>
    </location>
</feature>
<dbReference type="FunFam" id="1.10.10.10:FF:000001">
    <property type="entry name" value="LysR family transcriptional regulator"/>
    <property type="match status" value="1"/>
</dbReference>
<comment type="similarity">
    <text evidence="1">Belongs to the LysR transcriptional regulatory family.</text>
</comment>
<evidence type="ECO:0000259" key="5">
    <source>
        <dbReference type="PROSITE" id="PS50931"/>
    </source>
</evidence>
<comment type="caution">
    <text evidence="6">The sequence shown here is derived from an EMBL/GenBank/DDBJ whole genome shotgun (WGS) entry which is preliminary data.</text>
</comment>
<dbReference type="SUPFAM" id="SSF53850">
    <property type="entry name" value="Periplasmic binding protein-like II"/>
    <property type="match status" value="1"/>
</dbReference>
<evidence type="ECO:0000256" key="3">
    <source>
        <dbReference type="ARBA" id="ARBA00023125"/>
    </source>
</evidence>
<dbReference type="InterPro" id="IPR036390">
    <property type="entry name" value="WH_DNA-bd_sf"/>
</dbReference>
<evidence type="ECO:0000256" key="2">
    <source>
        <dbReference type="ARBA" id="ARBA00023015"/>
    </source>
</evidence>
<gene>
    <name evidence="6" type="ORF">OBO34_02350</name>
</gene>
<evidence type="ECO:0000313" key="6">
    <source>
        <dbReference type="EMBL" id="MCU7377191.1"/>
    </source>
</evidence>
<dbReference type="InterPro" id="IPR050950">
    <property type="entry name" value="HTH-type_LysR_regulators"/>
</dbReference>
<dbReference type="InterPro" id="IPR000847">
    <property type="entry name" value="LysR_HTH_N"/>
</dbReference>
<dbReference type="PANTHER" id="PTHR30419:SF8">
    <property type="entry name" value="NITROGEN ASSIMILATION TRANSCRIPTIONAL ACTIVATOR-RELATED"/>
    <property type="match status" value="1"/>
</dbReference>
<dbReference type="InterPro" id="IPR036388">
    <property type="entry name" value="WH-like_DNA-bd_sf"/>
</dbReference>
<dbReference type="GO" id="GO:0005829">
    <property type="term" value="C:cytosol"/>
    <property type="evidence" value="ECO:0007669"/>
    <property type="project" value="TreeGrafter"/>
</dbReference>
<accession>A0A9J6QS32</accession>
<dbReference type="Proteomes" id="UP001065549">
    <property type="component" value="Unassembled WGS sequence"/>
</dbReference>
<evidence type="ECO:0000256" key="4">
    <source>
        <dbReference type="ARBA" id="ARBA00023163"/>
    </source>
</evidence>
<dbReference type="PANTHER" id="PTHR30419">
    <property type="entry name" value="HTH-TYPE TRANSCRIPTIONAL REGULATOR YBHD"/>
    <property type="match status" value="1"/>
</dbReference>
<sequence length="298" mass="33848">MDTKQFECFFEIVKHGSFTAAATHLYTNQSTVSRKISELESELGMPLFKRNSRILELTQAGEIFYEEGQEILRRINALHSKIENISIGKAGKLIIGMPFNILGLHERRMIRTLRTEYPSLQLSFISLQPEEVNTAVENGDIDAAITLDHLTKTIPEEIVKKPFFKDKVAFIVHDEDELCGKAHVVIEDLYSKPLVLWKSSKLAQPEFIARLLVQIGQKKMTEPIFCNNYESMVMEVSLENGIGILPRLLVERNPSDNIKSIEVEGIDDAMNYVILYNKKNVKPGMESFISKCIELANS</sequence>
<dbReference type="RefSeq" id="WP_253020644.1">
    <property type="nucleotide sequence ID" value="NZ_JAOSHN010000001.1"/>
</dbReference>
<protein>
    <submittedName>
        <fullName evidence="6">LysR family transcriptional regulator</fullName>
    </submittedName>
</protein>
<keyword evidence="2" id="KW-0805">Transcription regulation</keyword>
<proteinExistence type="inferred from homology"/>
<dbReference type="Pfam" id="PF03466">
    <property type="entry name" value="LysR_substrate"/>
    <property type="match status" value="1"/>
</dbReference>
<name>A0A9J6QS32_9FIRM</name>
<dbReference type="SUPFAM" id="SSF46785">
    <property type="entry name" value="Winged helix' DNA-binding domain"/>
    <property type="match status" value="1"/>
</dbReference>
<dbReference type="Pfam" id="PF00126">
    <property type="entry name" value="HTH_1"/>
    <property type="match status" value="1"/>
</dbReference>
<dbReference type="Gene3D" id="3.40.190.10">
    <property type="entry name" value="Periplasmic binding protein-like II"/>
    <property type="match status" value="2"/>
</dbReference>
<dbReference type="InterPro" id="IPR005119">
    <property type="entry name" value="LysR_subst-bd"/>
</dbReference>
<dbReference type="GO" id="GO:0003677">
    <property type="term" value="F:DNA binding"/>
    <property type="evidence" value="ECO:0007669"/>
    <property type="project" value="UniProtKB-KW"/>
</dbReference>
<dbReference type="GO" id="GO:0003700">
    <property type="term" value="F:DNA-binding transcription factor activity"/>
    <property type="evidence" value="ECO:0007669"/>
    <property type="project" value="InterPro"/>
</dbReference>